<protein>
    <submittedName>
        <fullName evidence="2">Uncharacterized protein</fullName>
    </submittedName>
</protein>
<name>A0A178CX14_9EURO</name>
<gene>
    <name evidence="2" type="ORF">AYO20_06938</name>
</gene>
<evidence type="ECO:0000313" key="3">
    <source>
        <dbReference type="Proteomes" id="UP000185904"/>
    </source>
</evidence>
<dbReference type="AlphaFoldDB" id="A0A178CX14"/>
<evidence type="ECO:0000256" key="1">
    <source>
        <dbReference type="SAM" id="Phobius"/>
    </source>
</evidence>
<reference evidence="2 3" key="1">
    <citation type="submission" date="2016-03" db="EMBL/GenBank/DDBJ databases">
        <title>The draft genome sequence of Fonsecaea nubica causative agent of cutaneous subcutaneous infection in human host.</title>
        <authorList>
            <person name="Costa F."/>
            <person name="Sybren D.H."/>
            <person name="Raittz R.T."/>
            <person name="Weiss V.A."/>
            <person name="Leao A.C."/>
            <person name="Gomes R."/>
            <person name="De Souza E.M."/>
            <person name="Pedrosa F.O."/>
            <person name="Steffens M.B."/>
            <person name="Bombassaro A."/>
            <person name="Tadra-Sfeir M.Z."/>
            <person name="Moreno L.F."/>
            <person name="Najafzadeh M.J."/>
            <person name="Felipe M.S."/>
            <person name="Teixeira M."/>
            <person name="Sun J."/>
            <person name="Xi L."/>
            <person name="Castro M.A."/>
            <person name="Vicente V.A."/>
        </authorList>
    </citation>
    <scope>NUCLEOTIDE SEQUENCE [LARGE SCALE GENOMIC DNA]</scope>
    <source>
        <strain evidence="2 3">CBS 269.64</strain>
    </source>
</reference>
<keyword evidence="1" id="KW-0472">Membrane</keyword>
<keyword evidence="3" id="KW-1185">Reference proteome</keyword>
<sequence length="138" mass="14918">MLPPLRILARASRLIGIGLRAETAPGTRPPKLSNHDIEVCESGVAASTMAATPTSYSLSSLNLNWKHDNDNLKEVIVAFHGVSPHCASMRNVGPRAWSRTAMKQGWDFSQADSSILRVGGFVGVFIFSFAQLLLVSLI</sequence>
<organism evidence="2 3">
    <name type="scientific">Fonsecaea nubica</name>
    <dbReference type="NCBI Taxonomy" id="856822"/>
    <lineage>
        <taxon>Eukaryota</taxon>
        <taxon>Fungi</taxon>
        <taxon>Dikarya</taxon>
        <taxon>Ascomycota</taxon>
        <taxon>Pezizomycotina</taxon>
        <taxon>Eurotiomycetes</taxon>
        <taxon>Chaetothyriomycetidae</taxon>
        <taxon>Chaetothyriales</taxon>
        <taxon>Herpotrichiellaceae</taxon>
        <taxon>Fonsecaea</taxon>
    </lineage>
</organism>
<comment type="caution">
    <text evidence="2">The sequence shown here is derived from an EMBL/GenBank/DDBJ whole genome shotgun (WGS) entry which is preliminary data.</text>
</comment>
<dbReference type="EMBL" id="LVCJ01000046">
    <property type="protein sequence ID" value="OAL33762.1"/>
    <property type="molecule type" value="Genomic_DNA"/>
</dbReference>
<dbReference type="Proteomes" id="UP000185904">
    <property type="component" value="Unassembled WGS sequence"/>
</dbReference>
<keyword evidence="1" id="KW-1133">Transmembrane helix</keyword>
<keyword evidence="1" id="KW-0812">Transmembrane</keyword>
<accession>A0A178CX14</accession>
<feature type="transmembrane region" description="Helical" evidence="1">
    <location>
        <begin position="115"/>
        <end position="137"/>
    </location>
</feature>
<proteinExistence type="predicted"/>
<evidence type="ECO:0000313" key="2">
    <source>
        <dbReference type="EMBL" id="OAL33762.1"/>
    </source>
</evidence>
<dbReference type="RefSeq" id="XP_022498774.1">
    <property type="nucleotide sequence ID" value="XM_022645226.1"/>
</dbReference>
<dbReference type="GeneID" id="34590351"/>